<feature type="region of interest" description="Disordered" evidence="1">
    <location>
        <begin position="99"/>
        <end position="126"/>
    </location>
</feature>
<feature type="region of interest" description="Disordered" evidence="1">
    <location>
        <begin position="154"/>
        <end position="198"/>
    </location>
</feature>
<sequence>MQPPSPIQVFPGVQFHGTTYFSQAPAPSTGSSPQFPWSYPSLVHSAPSVHSPYSRDSIPYHSPYYETVPNLPPTSAVPRAFMPHPMDDVHRISGMPAVSDERVSGNGASETGRATNDDFPYCPPTVQRAGHARRVSVTLKSKEDTDALGLRTATQQGTIRRQSWMGHRQREDPAHRSWPWSPDGVGTSSQSQSLQVMY</sequence>
<evidence type="ECO:0000313" key="2">
    <source>
        <dbReference type="EMBL" id="PSS34039.1"/>
    </source>
</evidence>
<protein>
    <submittedName>
        <fullName evidence="2">Uncharacterized protein</fullName>
    </submittedName>
</protein>
<dbReference type="AlphaFoldDB" id="A0A2R6RVI2"/>
<accession>A0A2R6RVI2</accession>
<gene>
    <name evidence="2" type="ORF">PHLCEN_2v1943</name>
</gene>
<feature type="compositionally biased region" description="Polar residues" evidence="1">
    <location>
        <begin position="186"/>
        <end position="198"/>
    </location>
</feature>
<proteinExistence type="predicted"/>
<keyword evidence="3" id="KW-1185">Reference proteome</keyword>
<dbReference type="STRING" id="98765.A0A2R6RVI2"/>
<organism evidence="2 3">
    <name type="scientific">Hermanssonia centrifuga</name>
    <dbReference type="NCBI Taxonomy" id="98765"/>
    <lineage>
        <taxon>Eukaryota</taxon>
        <taxon>Fungi</taxon>
        <taxon>Dikarya</taxon>
        <taxon>Basidiomycota</taxon>
        <taxon>Agaricomycotina</taxon>
        <taxon>Agaricomycetes</taxon>
        <taxon>Polyporales</taxon>
        <taxon>Meruliaceae</taxon>
        <taxon>Hermanssonia</taxon>
    </lineage>
</organism>
<name>A0A2R6RVI2_9APHY</name>
<dbReference type="EMBL" id="MLYV02000162">
    <property type="protein sequence ID" value="PSS34039.1"/>
    <property type="molecule type" value="Genomic_DNA"/>
</dbReference>
<dbReference type="Proteomes" id="UP000186601">
    <property type="component" value="Unassembled WGS sequence"/>
</dbReference>
<evidence type="ECO:0000313" key="3">
    <source>
        <dbReference type="Proteomes" id="UP000186601"/>
    </source>
</evidence>
<evidence type="ECO:0000256" key="1">
    <source>
        <dbReference type="SAM" id="MobiDB-lite"/>
    </source>
</evidence>
<dbReference type="OrthoDB" id="410307at2759"/>
<reference evidence="2 3" key="1">
    <citation type="submission" date="2018-02" db="EMBL/GenBank/DDBJ databases">
        <title>Genome sequence of the basidiomycete white-rot fungus Phlebia centrifuga.</title>
        <authorList>
            <person name="Granchi Z."/>
            <person name="Peng M."/>
            <person name="de Vries R.P."/>
            <person name="Hilden K."/>
            <person name="Makela M.R."/>
            <person name="Grigoriev I."/>
            <person name="Riley R."/>
        </authorList>
    </citation>
    <scope>NUCLEOTIDE SEQUENCE [LARGE SCALE GENOMIC DNA]</scope>
    <source>
        <strain evidence="2 3">FBCC195</strain>
    </source>
</reference>
<comment type="caution">
    <text evidence="2">The sequence shown here is derived from an EMBL/GenBank/DDBJ whole genome shotgun (WGS) entry which is preliminary data.</text>
</comment>